<dbReference type="eggNOG" id="arCOG04344">
    <property type="taxonomic scope" value="Archaea"/>
</dbReference>
<dbReference type="GO" id="GO:0016020">
    <property type="term" value="C:membrane"/>
    <property type="evidence" value="ECO:0007669"/>
    <property type="project" value="UniProtKB-SubCell"/>
</dbReference>
<evidence type="ECO:0000256" key="6">
    <source>
        <dbReference type="SAM" id="Phobius"/>
    </source>
</evidence>
<feature type="transmembrane region" description="Helical" evidence="6">
    <location>
        <begin position="111"/>
        <end position="132"/>
    </location>
</feature>
<name>M0LUT7_9EURY</name>
<comment type="caution">
    <text evidence="8">The sequence shown here is derived from an EMBL/GenBank/DDBJ whole genome shotgun (WGS) entry which is preliminary data.</text>
</comment>
<keyword evidence="3 6" id="KW-1133">Transmembrane helix</keyword>
<evidence type="ECO:0000313" key="8">
    <source>
        <dbReference type="EMBL" id="EMA35855.1"/>
    </source>
</evidence>
<dbReference type="InterPro" id="IPR018649">
    <property type="entry name" value="SHOCT"/>
</dbReference>
<feature type="region of interest" description="Disordered" evidence="5">
    <location>
        <begin position="1"/>
        <end position="22"/>
    </location>
</feature>
<accession>M0LUT7</accession>
<evidence type="ECO:0000259" key="7">
    <source>
        <dbReference type="Pfam" id="PF09851"/>
    </source>
</evidence>
<keyword evidence="4 6" id="KW-0472">Membrane</keyword>
<keyword evidence="2 6" id="KW-0812">Transmembrane</keyword>
<evidence type="ECO:0000313" key="9">
    <source>
        <dbReference type="Proteomes" id="UP000011566"/>
    </source>
</evidence>
<gene>
    <name evidence="8" type="ORF">C447_16904</name>
</gene>
<reference evidence="8 9" key="1">
    <citation type="journal article" date="2014" name="PLoS Genet.">
        <title>Phylogenetically driven sequencing of extremely halophilic archaea reveals strategies for static and dynamic osmo-response.</title>
        <authorList>
            <person name="Becker E.A."/>
            <person name="Seitzer P.M."/>
            <person name="Tritt A."/>
            <person name="Larsen D."/>
            <person name="Krusor M."/>
            <person name="Yao A.I."/>
            <person name="Wu D."/>
            <person name="Madern D."/>
            <person name="Eisen J.A."/>
            <person name="Darling A.E."/>
            <person name="Facciotti M.T."/>
        </authorList>
    </citation>
    <scope>NUCLEOTIDE SEQUENCE [LARGE SCALE GENOMIC DNA]</scope>
    <source>
        <strain evidence="8 9">100A6</strain>
    </source>
</reference>
<dbReference type="OrthoDB" id="214963at2157"/>
<sequence length="212" mass="23402">MVRKPEPRTTPMERKIDPNGGHDGRYGFDGGSSRNDSEGLLTGELGLDADVVAAISYVLWFVSGIAVYVLEDDRTLRFHAAQSIVVFGGLWVLNVFFGVFAIVGIGSVGAALSSLLSLLGVGLWVFLVATAYRGETRRIPVAADLADRLAGEETRRGSRGTTNDDALAALRDRYARGEIGEEEFECRLERLLETEHDDRNRRRESPETERSW</sequence>
<proteinExistence type="predicted"/>
<comment type="subcellular location">
    <subcellularLocation>
        <location evidence="1">Membrane</location>
        <topology evidence="1">Multi-pass membrane protein</topology>
    </subcellularLocation>
</comment>
<dbReference type="EMBL" id="AOMB01000043">
    <property type="protein sequence ID" value="EMA35855.1"/>
    <property type="molecule type" value="Genomic_DNA"/>
</dbReference>
<dbReference type="Pfam" id="PF09851">
    <property type="entry name" value="SHOCT"/>
    <property type="match status" value="1"/>
</dbReference>
<evidence type="ECO:0000256" key="3">
    <source>
        <dbReference type="ARBA" id="ARBA00022989"/>
    </source>
</evidence>
<dbReference type="AlphaFoldDB" id="M0LUT7"/>
<evidence type="ECO:0000256" key="5">
    <source>
        <dbReference type="SAM" id="MobiDB-lite"/>
    </source>
</evidence>
<dbReference type="PANTHER" id="PTHR36460">
    <property type="entry name" value="UPF0132 DOMAIN PROTEIN (AFU_ORTHOLOGUE AFUA_3G10255)"/>
    <property type="match status" value="1"/>
</dbReference>
<dbReference type="PANTHER" id="PTHR36460:SF1">
    <property type="entry name" value="UPF0132 DOMAIN PROTEIN (AFU_ORTHOLOGUE AFUA_3G10255)"/>
    <property type="match status" value="1"/>
</dbReference>
<feature type="domain" description="SHOCT" evidence="7">
    <location>
        <begin position="165"/>
        <end position="192"/>
    </location>
</feature>
<dbReference type="PATRIC" id="fig|1132509.6.peg.3920"/>
<feature type="transmembrane region" description="Helical" evidence="6">
    <location>
        <begin position="51"/>
        <end position="71"/>
    </location>
</feature>
<evidence type="ECO:0000256" key="1">
    <source>
        <dbReference type="ARBA" id="ARBA00004141"/>
    </source>
</evidence>
<evidence type="ECO:0000256" key="2">
    <source>
        <dbReference type="ARBA" id="ARBA00022692"/>
    </source>
</evidence>
<feature type="transmembrane region" description="Helical" evidence="6">
    <location>
        <begin position="83"/>
        <end position="105"/>
    </location>
</feature>
<organism evidence="8 9">
    <name type="scientific">Halococcus hamelinensis 100A6</name>
    <dbReference type="NCBI Taxonomy" id="1132509"/>
    <lineage>
        <taxon>Archaea</taxon>
        <taxon>Methanobacteriati</taxon>
        <taxon>Methanobacteriota</taxon>
        <taxon>Stenosarchaea group</taxon>
        <taxon>Halobacteria</taxon>
        <taxon>Halobacteriales</taxon>
        <taxon>Halococcaceae</taxon>
        <taxon>Halococcus</taxon>
    </lineage>
</organism>
<evidence type="ECO:0000256" key="4">
    <source>
        <dbReference type="ARBA" id="ARBA00023136"/>
    </source>
</evidence>
<keyword evidence="9" id="KW-1185">Reference proteome</keyword>
<protein>
    <recommendedName>
        <fullName evidence="7">SHOCT domain-containing protein</fullName>
    </recommendedName>
</protein>
<dbReference type="Proteomes" id="UP000011566">
    <property type="component" value="Unassembled WGS sequence"/>
</dbReference>